<dbReference type="EMBL" id="CP045875">
    <property type="protein sequence ID" value="QGG48536.1"/>
    <property type="molecule type" value="Genomic_DNA"/>
</dbReference>
<dbReference type="RefSeq" id="WP_153725689.1">
    <property type="nucleotide sequence ID" value="NZ_CP045875.1"/>
</dbReference>
<evidence type="ECO:0000313" key="1">
    <source>
        <dbReference type="EMBL" id="QGG48536.1"/>
    </source>
</evidence>
<accession>A0A5Q2N4K8</accession>
<name>A0A5Q2N4K8_9FIRM</name>
<dbReference type="KEGG" id="hcv:FTV88_2439"/>
<organism evidence="1 2">
    <name type="scientific">Heliorestis convoluta</name>
    <dbReference type="NCBI Taxonomy" id="356322"/>
    <lineage>
        <taxon>Bacteria</taxon>
        <taxon>Bacillati</taxon>
        <taxon>Bacillota</taxon>
        <taxon>Clostridia</taxon>
        <taxon>Eubacteriales</taxon>
        <taxon>Heliobacteriaceae</taxon>
        <taxon>Heliorestis</taxon>
    </lineage>
</organism>
<dbReference type="OrthoDB" id="2088420at2"/>
<protein>
    <submittedName>
        <fullName evidence="1">Uncharacterized protein</fullName>
    </submittedName>
</protein>
<keyword evidence="2" id="KW-1185">Reference proteome</keyword>
<gene>
    <name evidence="1" type="ORF">FTV88_2439</name>
</gene>
<dbReference type="AlphaFoldDB" id="A0A5Q2N4K8"/>
<dbReference type="Proteomes" id="UP000366051">
    <property type="component" value="Chromosome"/>
</dbReference>
<sequence>MDWWMMPAQRPMMCDHLRGMIGETMRAEVRHPSGMRTYTGRLVAVGDDFIELEIGEADDRARYYEVESSTIPNEPEHLYPLESGQYEESVGPMAPMDQLSPMDESGLYSQVEQYSQGDEVESQQFIGGPFSRLLIPLVLLSTLYTYPRRRRRRYW</sequence>
<reference evidence="2" key="1">
    <citation type="submission" date="2019-11" db="EMBL/GenBank/DDBJ databases">
        <title>Genome sequence of Heliorestis convoluta strain HH, an alkaliphilic and minimalistic phototrophic bacterium from a soda lake in Egypt.</title>
        <authorList>
            <person name="Dewey E.D."/>
            <person name="Stokes L.M."/>
            <person name="Burchell B.M."/>
            <person name="Shaffer K.N."/>
            <person name="Huntington A.M."/>
            <person name="Baker J.M."/>
            <person name="Nadendla S."/>
            <person name="Giglio M.G."/>
            <person name="Touchman J.W."/>
            <person name="Blankenship R.E."/>
            <person name="Madigan M.T."/>
            <person name="Sattley W.M."/>
        </authorList>
    </citation>
    <scope>NUCLEOTIDE SEQUENCE [LARGE SCALE GENOMIC DNA]</scope>
    <source>
        <strain evidence="2">HH</strain>
    </source>
</reference>
<proteinExistence type="predicted"/>
<evidence type="ECO:0000313" key="2">
    <source>
        <dbReference type="Proteomes" id="UP000366051"/>
    </source>
</evidence>